<dbReference type="Pfam" id="PF00905">
    <property type="entry name" value="Transpeptidase"/>
    <property type="match status" value="1"/>
</dbReference>
<dbReference type="PANTHER" id="PTHR32282:SF34">
    <property type="entry name" value="PENICILLIN-BINDING PROTEIN 1A"/>
    <property type="match status" value="1"/>
</dbReference>
<organism evidence="18 19">
    <name type="scientific">Streptomyces klenkii</name>
    <dbReference type="NCBI Taxonomy" id="1420899"/>
    <lineage>
        <taxon>Bacteria</taxon>
        <taxon>Bacillati</taxon>
        <taxon>Actinomycetota</taxon>
        <taxon>Actinomycetes</taxon>
        <taxon>Kitasatosporales</taxon>
        <taxon>Streptomycetaceae</taxon>
        <taxon>Streptomyces</taxon>
    </lineage>
</organism>
<dbReference type="InterPro" id="IPR023346">
    <property type="entry name" value="Lysozyme-like_dom_sf"/>
</dbReference>
<keyword evidence="5" id="KW-0328">Glycosyltransferase</keyword>
<keyword evidence="15" id="KW-0472">Membrane</keyword>
<dbReference type="SUPFAM" id="SSF53955">
    <property type="entry name" value="Lysozyme-like"/>
    <property type="match status" value="1"/>
</dbReference>
<dbReference type="GO" id="GO:0009252">
    <property type="term" value="P:peptidoglycan biosynthetic process"/>
    <property type="evidence" value="ECO:0007669"/>
    <property type="project" value="UniProtKB-KW"/>
</dbReference>
<evidence type="ECO:0000256" key="10">
    <source>
        <dbReference type="ARBA" id="ARBA00023268"/>
    </source>
</evidence>
<dbReference type="InterPro" id="IPR001460">
    <property type="entry name" value="PCN-bd_Tpept"/>
</dbReference>
<dbReference type="GO" id="GO:0071555">
    <property type="term" value="P:cell wall organization"/>
    <property type="evidence" value="ECO:0007669"/>
    <property type="project" value="UniProtKB-KW"/>
</dbReference>
<evidence type="ECO:0000256" key="12">
    <source>
        <dbReference type="ARBA" id="ARBA00034000"/>
    </source>
</evidence>
<evidence type="ECO:0000313" key="19">
    <source>
        <dbReference type="Proteomes" id="UP000270343"/>
    </source>
</evidence>
<dbReference type="GO" id="GO:0008658">
    <property type="term" value="F:penicillin binding"/>
    <property type="evidence" value="ECO:0007669"/>
    <property type="project" value="InterPro"/>
</dbReference>
<feature type="region of interest" description="Disordered" evidence="14">
    <location>
        <begin position="1"/>
        <end position="119"/>
    </location>
</feature>
<dbReference type="GO" id="GO:0006508">
    <property type="term" value="P:proteolysis"/>
    <property type="evidence" value="ECO:0007669"/>
    <property type="project" value="UniProtKB-KW"/>
</dbReference>
<feature type="domain" description="Glycosyl transferase family 51" evidence="17">
    <location>
        <begin position="180"/>
        <end position="350"/>
    </location>
</feature>
<feature type="transmembrane region" description="Helical" evidence="15">
    <location>
        <begin position="127"/>
        <end position="153"/>
    </location>
</feature>
<comment type="catalytic activity">
    <reaction evidence="12">
        <text>Preferential cleavage: (Ac)2-L-Lys-D-Ala-|-D-Ala. Also transpeptidation of peptidyl-alanyl moieties that are N-acyl substituents of D-alanine.</text>
        <dbReference type="EC" id="3.4.16.4"/>
    </reaction>
</comment>
<evidence type="ECO:0000256" key="14">
    <source>
        <dbReference type="SAM" id="MobiDB-lite"/>
    </source>
</evidence>
<feature type="compositionally biased region" description="Gly residues" evidence="14">
    <location>
        <begin position="826"/>
        <end position="838"/>
    </location>
</feature>
<keyword evidence="4" id="KW-0645">Protease</keyword>
<evidence type="ECO:0000256" key="3">
    <source>
        <dbReference type="ARBA" id="ARBA00022645"/>
    </source>
</evidence>
<gene>
    <name evidence="18" type="ORF">D7231_30605</name>
</gene>
<dbReference type="GO" id="GO:0008360">
    <property type="term" value="P:regulation of cell shape"/>
    <property type="evidence" value="ECO:0007669"/>
    <property type="project" value="UniProtKB-KW"/>
</dbReference>
<feature type="compositionally biased region" description="Gly residues" evidence="14">
    <location>
        <begin position="99"/>
        <end position="113"/>
    </location>
</feature>
<protein>
    <submittedName>
        <fullName evidence="18">Penicillin-binding protein</fullName>
    </submittedName>
</protein>
<evidence type="ECO:0000256" key="9">
    <source>
        <dbReference type="ARBA" id="ARBA00022984"/>
    </source>
</evidence>
<evidence type="ECO:0000256" key="15">
    <source>
        <dbReference type="SAM" id="Phobius"/>
    </source>
</evidence>
<dbReference type="PANTHER" id="PTHR32282">
    <property type="entry name" value="BINDING PROTEIN TRANSPEPTIDASE, PUTATIVE-RELATED"/>
    <property type="match status" value="1"/>
</dbReference>
<keyword evidence="15" id="KW-0812">Transmembrane</keyword>
<accession>A0A3B0ARU0</accession>
<evidence type="ECO:0000256" key="6">
    <source>
        <dbReference type="ARBA" id="ARBA00022679"/>
    </source>
</evidence>
<keyword evidence="3" id="KW-0121">Carboxypeptidase</keyword>
<reference evidence="18 19" key="1">
    <citation type="journal article" date="2015" name="Antonie Van Leeuwenhoek">
        <title>Streptomyces klenkii sp. nov., isolated from deep marine sediment.</title>
        <authorList>
            <person name="Veyisoglu A."/>
            <person name="Sahin N."/>
        </authorList>
    </citation>
    <scope>NUCLEOTIDE SEQUENCE [LARGE SCALE GENOMIC DNA]</scope>
    <source>
        <strain evidence="18 19">KCTC 29202</strain>
    </source>
</reference>
<dbReference type="InterPro" id="IPR050396">
    <property type="entry name" value="Glycosyltr_51/Transpeptidase"/>
</dbReference>
<proteinExistence type="inferred from homology"/>
<comment type="similarity">
    <text evidence="2">In the N-terminal section; belongs to the glycosyltransferase 51 family.</text>
</comment>
<dbReference type="OrthoDB" id="8865355at2"/>
<comment type="catalytic activity">
    <reaction evidence="13">
        <text>[GlcNAc-(1-&gt;4)-Mur2Ac(oyl-L-Ala-gamma-D-Glu-L-Lys-D-Ala-D-Ala)](n)-di-trans,octa-cis-undecaprenyl diphosphate + beta-D-GlcNAc-(1-&gt;4)-Mur2Ac(oyl-L-Ala-gamma-D-Glu-L-Lys-D-Ala-D-Ala)-di-trans,octa-cis-undecaprenyl diphosphate = [GlcNAc-(1-&gt;4)-Mur2Ac(oyl-L-Ala-gamma-D-Glu-L-Lys-D-Ala-D-Ala)](n+1)-di-trans,octa-cis-undecaprenyl diphosphate + di-trans,octa-cis-undecaprenyl diphosphate + H(+)</text>
        <dbReference type="Rhea" id="RHEA:23708"/>
        <dbReference type="Rhea" id="RHEA-COMP:9602"/>
        <dbReference type="Rhea" id="RHEA-COMP:9603"/>
        <dbReference type="ChEBI" id="CHEBI:15378"/>
        <dbReference type="ChEBI" id="CHEBI:58405"/>
        <dbReference type="ChEBI" id="CHEBI:60033"/>
        <dbReference type="ChEBI" id="CHEBI:78435"/>
        <dbReference type="EC" id="2.4.99.28"/>
    </reaction>
</comment>
<evidence type="ECO:0000256" key="5">
    <source>
        <dbReference type="ARBA" id="ARBA00022676"/>
    </source>
</evidence>
<dbReference type="Gene3D" id="1.10.3810.10">
    <property type="entry name" value="Biosynthetic peptidoglycan transglycosylase-like"/>
    <property type="match status" value="1"/>
</dbReference>
<name>A0A3B0ARU0_9ACTN</name>
<keyword evidence="10" id="KW-0511">Multifunctional enzyme</keyword>
<dbReference type="AlphaFoldDB" id="A0A3B0ARU0"/>
<evidence type="ECO:0000256" key="11">
    <source>
        <dbReference type="ARBA" id="ARBA00023316"/>
    </source>
</evidence>
<evidence type="ECO:0000313" key="18">
    <source>
        <dbReference type="EMBL" id="RKN62964.1"/>
    </source>
</evidence>
<feature type="compositionally biased region" description="Low complexity" evidence="14">
    <location>
        <begin position="667"/>
        <end position="677"/>
    </location>
</feature>
<keyword evidence="6" id="KW-0808">Transferase</keyword>
<dbReference type="SUPFAM" id="SSF56601">
    <property type="entry name" value="beta-lactamase/transpeptidase-like"/>
    <property type="match status" value="1"/>
</dbReference>
<feature type="region of interest" description="Disordered" evidence="14">
    <location>
        <begin position="762"/>
        <end position="838"/>
    </location>
</feature>
<feature type="domain" description="Penicillin-binding protein transpeptidase" evidence="16">
    <location>
        <begin position="452"/>
        <end position="709"/>
    </location>
</feature>
<evidence type="ECO:0000256" key="4">
    <source>
        <dbReference type="ARBA" id="ARBA00022670"/>
    </source>
</evidence>
<keyword evidence="8" id="KW-0133">Cell shape</keyword>
<evidence type="ECO:0000259" key="16">
    <source>
        <dbReference type="Pfam" id="PF00905"/>
    </source>
</evidence>
<dbReference type="Gene3D" id="3.40.710.10">
    <property type="entry name" value="DD-peptidase/beta-lactamase superfamily"/>
    <property type="match status" value="1"/>
</dbReference>
<evidence type="ECO:0000256" key="1">
    <source>
        <dbReference type="ARBA" id="ARBA00007090"/>
    </source>
</evidence>
<keyword evidence="19" id="KW-1185">Reference proteome</keyword>
<dbReference type="InterPro" id="IPR001264">
    <property type="entry name" value="Glyco_trans_51"/>
</dbReference>
<evidence type="ECO:0000256" key="2">
    <source>
        <dbReference type="ARBA" id="ARBA00007739"/>
    </source>
</evidence>
<keyword evidence="15" id="KW-1133">Transmembrane helix</keyword>
<comment type="similarity">
    <text evidence="1">In the C-terminal section; belongs to the transpeptidase family.</text>
</comment>
<keyword evidence="7" id="KW-0378">Hydrolase</keyword>
<dbReference type="GO" id="GO:0030288">
    <property type="term" value="C:outer membrane-bounded periplasmic space"/>
    <property type="evidence" value="ECO:0007669"/>
    <property type="project" value="TreeGrafter"/>
</dbReference>
<dbReference type="EMBL" id="RBAM01000019">
    <property type="protein sequence ID" value="RKN62964.1"/>
    <property type="molecule type" value="Genomic_DNA"/>
</dbReference>
<evidence type="ECO:0000259" key="17">
    <source>
        <dbReference type="Pfam" id="PF00912"/>
    </source>
</evidence>
<comment type="caution">
    <text evidence="18">The sequence shown here is derived from an EMBL/GenBank/DDBJ whole genome shotgun (WGS) entry which is preliminary data.</text>
</comment>
<dbReference type="InterPro" id="IPR012338">
    <property type="entry name" value="Beta-lactam/transpept-like"/>
</dbReference>
<feature type="compositionally biased region" description="Polar residues" evidence="14">
    <location>
        <begin position="1"/>
        <end position="14"/>
    </location>
</feature>
<keyword evidence="11" id="KW-0961">Cell wall biogenesis/degradation</keyword>
<dbReference type="FunFam" id="1.10.3810.10:FF:000001">
    <property type="entry name" value="Penicillin-binding protein 1A"/>
    <property type="match status" value="1"/>
</dbReference>
<evidence type="ECO:0000256" key="7">
    <source>
        <dbReference type="ARBA" id="ARBA00022801"/>
    </source>
</evidence>
<feature type="region of interest" description="Disordered" evidence="14">
    <location>
        <begin position="659"/>
        <end position="681"/>
    </location>
</feature>
<dbReference type="InterPro" id="IPR036950">
    <property type="entry name" value="PBP_transglycosylase"/>
</dbReference>
<feature type="compositionally biased region" description="Pro residues" evidence="14">
    <location>
        <begin position="768"/>
        <end position="815"/>
    </location>
</feature>
<evidence type="ECO:0000256" key="8">
    <source>
        <dbReference type="ARBA" id="ARBA00022960"/>
    </source>
</evidence>
<feature type="compositionally biased region" description="Gly residues" evidence="14">
    <location>
        <begin position="77"/>
        <end position="89"/>
    </location>
</feature>
<sequence length="838" mass="88490">MMRQCSTGCTTCTKHSGPRTPRGPHAPRGPPDTRPRRRDRTNGGGRGVPTDMSDEHAQRAAGGGRGAPAGWAPRAGDGPGRGGDGGRPGEPGRPRRPGGDGGNGDRGPGGNGNGRPRRTGWRRLLPTWRMVVGGILLVVLLIAAGLIAGYMLVQIPAANQAAVAESNVFLYADGSQLARDGEVNRESVPLSKVPRDVQHAVLAAEDRDFYSESAVNPEAMLRAAWNTVTGKGKQSGSTITQQYVKNYYLGQEQTISRKVKEFFIAIKLDREESKDDILEGYLNTSYFGRNAYGIQAASQAYYGKDSDKLNTAEGAYLATLLNAPSLYDVGAHPENQARATARWNYVLDGMVKKKWLSQADRAAMKFPAPGKARARLGMSGQRGYLVEAVKDYLTTNKVVDEQTLARGGYRITTTVEKKKQDAFVNAVQKQLMDELSDDRRVDRYVRAGGASVDPRTGRVVALYGGIDYTKQFVNNATRRDFQVGSTFKPFVFTSAVANDASTQDGRTITPFTLYDGTNKRPVQGPGGPVGYAPANEDDVSYGQITVTKATDLSVNAVYAQMAQDVGPAKVKDTAVALGIPANTPDLNANPSIALGVANASVLDMAQAYATLANHGRHGAYTLVDKVTKGAEVVPLPNQDVKQAVTRTAADTTTSILESVVDNGTGRGAQAAGRPAAGKTGTAEDDKAAWFAGFTPDLATVVAVMGQDSDTGEHKSLYGAAGQARINGGGFPADIWASYTRAALSGTSVKDFDLELESGARMPTMEPTIPAPPTVSAPPSIPAPPTPSEPSFPPLPPTGPPTGFPTRPPTGPPSIPGLPTFLPNEPKGGGLDGGLLGDY</sequence>
<dbReference type="GO" id="GO:0008955">
    <property type="term" value="F:peptidoglycan glycosyltransferase activity"/>
    <property type="evidence" value="ECO:0007669"/>
    <property type="project" value="UniProtKB-EC"/>
</dbReference>
<dbReference type="Proteomes" id="UP000270343">
    <property type="component" value="Unassembled WGS sequence"/>
</dbReference>
<dbReference type="GO" id="GO:0009002">
    <property type="term" value="F:serine-type D-Ala-D-Ala carboxypeptidase activity"/>
    <property type="evidence" value="ECO:0007669"/>
    <property type="project" value="UniProtKB-EC"/>
</dbReference>
<evidence type="ECO:0000256" key="13">
    <source>
        <dbReference type="ARBA" id="ARBA00049902"/>
    </source>
</evidence>
<keyword evidence="9" id="KW-0573">Peptidoglycan synthesis</keyword>
<dbReference type="Pfam" id="PF00912">
    <property type="entry name" value="Transgly"/>
    <property type="match status" value="1"/>
</dbReference>